<accession>A0A423J2Z9</accession>
<dbReference type="EMBL" id="MOBO01000035">
    <property type="protein sequence ID" value="RON32007.1"/>
    <property type="molecule type" value="Genomic_DNA"/>
</dbReference>
<evidence type="ECO:0000313" key="1">
    <source>
        <dbReference type="EMBL" id="RON32007.1"/>
    </source>
</evidence>
<proteinExistence type="predicted"/>
<dbReference type="Proteomes" id="UP000286351">
    <property type="component" value="Unassembled WGS sequence"/>
</dbReference>
<name>A0A423J2Z9_9PSED</name>
<comment type="caution">
    <text evidence="1">The sequence shown here is derived from an EMBL/GenBank/DDBJ whole genome shotgun (WGS) entry which is preliminary data.</text>
</comment>
<dbReference type="AlphaFoldDB" id="A0A423J2Z9"/>
<reference evidence="1 2" key="1">
    <citation type="submission" date="2016-10" db="EMBL/GenBank/DDBJ databases">
        <title>Comparative genome analysis of multiple Pseudomonas spp. focuses on biocontrol and plant growth promoting traits.</title>
        <authorList>
            <person name="Tao X.-Y."/>
            <person name="Taylor C.G."/>
        </authorList>
    </citation>
    <scope>NUCLEOTIDE SEQUENCE [LARGE SCALE GENOMIC DNA]</scope>
    <source>
        <strain evidence="1 2">38D4</strain>
    </source>
</reference>
<sequence>MSTLEVLEKLMIPSMTPVEGQEYEGEVSLPSAPGLRALVPGKQGLSEGDHLEVVWITYAGTETVFTHEITEIEEVNPVHFYVKESFITPGLVTTFYEVVRDDRIWRSKPLIIMVK</sequence>
<organism evidence="1 2">
    <name type="scientific">Pseudomonas brassicacearum</name>
    <dbReference type="NCBI Taxonomy" id="930166"/>
    <lineage>
        <taxon>Bacteria</taxon>
        <taxon>Pseudomonadati</taxon>
        <taxon>Pseudomonadota</taxon>
        <taxon>Gammaproteobacteria</taxon>
        <taxon>Pseudomonadales</taxon>
        <taxon>Pseudomonadaceae</taxon>
        <taxon>Pseudomonas</taxon>
    </lineage>
</organism>
<dbReference type="RefSeq" id="WP_123368706.1">
    <property type="nucleotide sequence ID" value="NZ_MOBO01000035.1"/>
</dbReference>
<protein>
    <submittedName>
        <fullName evidence="1">Uncharacterized protein</fullName>
    </submittedName>
</protein>
<gene>
    <name evidence="1" type="ORF">BK664_28550</name>
</gene>
<evidence type="ECO:0000313" key="2">
    <source>
        <dbReference type="Proteomes" id="UP000286351"/>
    </source>
</evidence>